<dbReference type="EC" id="2.2.1.1" evidence="5 11"/>
<dbReference type="InterPro" id="IPR009014">
    <property type="entry name" value="Transketo_C/PFOR_II"/>
</dbReference>
<evidence type="ECO:0000256" key="2">
    <source>
        <dbReference type="ARBA" id="ARBA00001941"/>
    </source>
</evidence>
<feature type="active site" description="Proton donor" evidence="12">
    <location>
        <position position="430"/>
    </location>
</feature>
<feature type="binding site" evidence="13">
    <location>
        <position position="480"/>
    </location>
    <ligand>
        <name>substrate</name>
    </ligand>
</feature>
<feature type="binding site" evidence="13">
    <location>
        <position position="30"/>
    </location>
    <ligand>
        <name>substrate</name>
    </ligand>
</feature>
<dbReference type="Pfam" id="PF02779">
    <property type="entry name" value="Transket_pyr"/>
    <property type="match status" value="1"/>
</dbReference>
<dbReference type="GO" id="GO:0046872">
    <property type="term" value="F:metal ion binding"/>
    <property type="evidence" value="ECO:0007669"/>
    <property type="project" value="UniProtKB-KW"/>
</dbReference>
<sequence length="685" mass="74329">MTNERELDRRAIDTIRFLAVDAVQKAGSGHPGMPLDAAPMAYVLWSRFLKHDPADPRWIDRDRFVLSAGHGSALLYALLHLTGYEEMTLEQLERFRQWGSLTPGHPESHLTGCVEASTGPLGQGIGNALGMAIAEAHLAARYNRPGHTIFDHRTYVIASDGDMMEGVQAEAASLAGHLALGKLIVLYDSNRVTLSGTTSITFTEDVAARYQAYGWHVQTVDDGNDVDALSRAIRAARDATSQPSLICVRTVLGFGAPNKAGSFEAHGNPLGPDEVKRTKEHLGWPEEPPFFVPREVLVHLRAALERGKTAREGWSRRFADYREAFPELAAEIERRFRGALPAGWDEGLPQLPADAKGMATRKASETILQSLAHRVPELVGGSGDLDPSTFTWLKQDGDFEPPQRFDASAQGTVGGGWSYAGRNIHFGVREHAMGAAVNGLAYHGGVIPFGATFLVFSDYMRASIRLSAIARLHTIWVFTHDSIAVGEDGPTHQPVEQLLALRAIPGLVVLRPADANETRCAWQVALARTEGPTALALTRQHVPTLDRTVYAPAEGLRRGAYVLNPELADPQMILIGTGSEVSLVVAAERVLRERGVRARLVSMPSWELFAAESAAYRESVLPASVRARLAVEAGRAIGWERWVGSSGDVLSVDRFGASAKGDVVMTQYGLTADHVVARALAVLAR</sequence>
<dbReference type="SUPFAM" id="SSF52922">
    <property type="entry name" value="TK C-terminal domain-like"/>
    <property type="match status" value="1"/>
</dbReference>
<feature type="binding site" evidence="13">
    <location>
        <position position="488"/>
    </location>
    <ligand>
        <name>substrate</name>
    </ligand>
</feature>
<feature type="binding site" evidence="13">
    <location>
        <position position="539"/>
    </location>
    <ligand>
        <name>substrate</name>
    </ligand>
</feature>
<dbReference type="PANTHER" id="PTHR43522:SF2">
    <property type="entry name" value="TRANSKETOLASE 1-RELATED"/>
    <property type="match status" value="1"/>
</dbReference>
<evidence type="ECO:0000256" key="10">
    <source>
        <dbReference type="ARBA" id="ARBA00049473"/>
    </source>
</evidence>
<proteinExistence type="inferred from homology"/>
<feature type="site" description="Important for catalytic activity" evidence="16">
    <location>
        <position position="266"/>
    </location>
</feature>
<feature type="site" description="Important for catalytic activity" evidence="16">
    <location>
        <position position="30"/>
    </location>
</feature>
<evidence type="ECO:0000256" key="9">
    <source>
        <dbReference type="ARBA" id="ARBA00023052"/>
    </source>
</evidence>
<dbReference type="EMBL" id="CP011125">
    <property type="protein sequence ID" value="AKF07903.1"/>
    <property type="molecule type" value="Genomic_DNA"/>
</dbReference>
<dbReference type="InterPro" id="IPR005475">
    <property type="entry name" value="Transketolase-like_Pyr-bd"/>
</dbReference>
<dbReference type="InterPro" id="IPR005478">
    <property type="entry name" value="Transketolase_bac-like"/>
</dbReference>
<feature type="binding site" evidence="14">
    <location>
        <position position="70"/>
    </location>
    <ligand>
        <name>thiamine diphosphate</name>
        <dbReference type="ChEBI" id="CHEBI:58937"/>
    </ligand>
</feature>
<feature type="binding site" evidence="15">
    <location>
        <position position="192"/>
    </location>
    <ligand>
        <name>Mg(2+)</name>
        <dbReference type="ChEBI" id="CHEBI:18420"/>
    </ligand>
</feature>
<keyword evidence="6" id="KW-0808">Transferase</keyword>
<dbReference type="GO" id="GO:0009052">
    <property type="term" value="P:pentose-phosphate shunt, non-oxidative branch"/>
    <property type="evidence" value="ECO:0007669"/>
    <property type="project" value="UniProtKB-ARBA"/>
</dbReference>
<dbReference type="PANTHER" id="PTHR43522">
    <property type="entry name" value="TRANSKETOLASE"/>
    <property type="match status" value="1"/>
</dbReference>
<dbReference type="InterPro" id="IPR029061">
    <property type="entry name" value="THDP-binding"/>
</dbReference>
<dbReference type="NCBIfam" id="TIGR00232">
    <property type="entry name" value="tktlase_bact"/>
    <property type="match status" value="1"/>
</dbReference>
<dbReference type="STRING" id="927083.DB32_005052"/>
<evidence type="ECO:0000256" key="6">
    <source>
        <dbReference type="ARBA" id="ARBA00022679"/>
    </source>
</evidence>
<dbReference type="RefSeq" id="WP_053235109.1">
    <property type="nucleotide sequence ID" value="NZ_CP011125.1"/>
</dbReference>
<dbReference type="FunFam" id="3.40.50.920:FF:000003">
    <property type="entry name" value="Transketolase"/>
    <property type="match status" value="1"/>
</dbReference>
<evidence type="ECO:0000256" key="15">
    <source>
        <dbReference type="PIRSR" id="PIRSR605478-4"/>
    </source>
</evidence>
<comment type="cofactor">
    <cofactor evidence="14">
        <name>thiamine diphosphate</name>
        <dbReference type="ChEBI" id="CHEBI:58937"/>
    </cofactor>
    <text evidence="14">Binds 1 thiamine pyrophosphate per subunit. During the reaction, the substrate forms a covalent intermediate with the cofactor.</text>
</comment>
<evidence type="ECO:0000259" key="17">
    <source>
        <dbReference type="SMART" id="SM00861"/>
    </source>
</evidence>
<evidence type="ECO:0000313" key="19">
    <source>
        <dbReference type="Proteomes" id="UP000034883"/>
    </source>
</evidence>
<evidence type="ECO:0000256" key="14">
    <source>
        <dbReference type="PIRSR" id="PIRSR605478-3"/>
    </source>
</evidence>
<comment type="cofactor">
    <cofactor evidence="15">
        <name>Mg(2+)</name>
        <dbReference type="ChEBI" id="CHEBI:18420"/>
    </cofactor>
    <text evidence="15">Binds 1 Mg(2+) ion per subunit. Can also utilize other divalent metal cations, such as Ca(2+), Mn(2+) and Co(2+).</text>
</comment>
<comment type="cofactor">
    <cofactor evidence="2">
        <name>Co(2+)</name>
        <dbReference type="ChEBI" id="CHEBI:48828"/>
    </cofactor>
</comment>
<feature type="binding site" evidence="13">
    <location>
        <position position="492"/>
    </location>
    <ligand>
        <name>substrate</name>
    </ligand>
</feature>
<feature type="binding site" evidence="14">
    <location>
        <begin position="119"/>
        <end position="121"/>
    </location>
    <ligand>
        <name>thiamine diphosphate</name>
        <dbReference type="ChEBI" id="CHEBI:58937"/>
    </ligand>
</feature>
<evidence type="ECO:0000256" key="12">
    <source>
        <dbReference type="PIRSR" id="PIRSR605478-1"/>
    </source>
</evidence>
<dbReference type="SUPFAM" id="SSF52518">
    <property type="entry name" value="Thiamin diphosphate-binding fold (THDP-binding)"/>
    <property type="match status" value="2"/>
</dbReference>
<dbReference type="InterPro" id="IPR005474">
    <property type="entry name" value="Transketolase_N"/>
</dbReference>
<dbReference type="FunFam" id="3.40.50.970:FF:000004">
    <property type="entry name" value="Transketolase"/>
    <property type="match status" value="1"/>
</dbReference>
<comment type="catalytic activity">
    <reaction evidence="10">
        <text>D-sedoheptulose 7-phosphate + D-glyceraldehyde 3-phosphate = aldehydo-D-ribose 5-phosphate + D-xylulose 5-phosphate</text>
        <dbReference type="Rhea" id="RHEA:10508"/>
        <dbReference type="ChEBI" id="CHEBI:57483"/>
        <dbReference type="ChEBI" id="CHEBI:57737"/>
        <dbReference type="ChEBI" id="CHEBI:58273"/>
        <dbReference type="ChEBI" id="CHEBI:59776"/>
        <dbReference type="EC" id="2.2.1.1"/>
    </reaction>
</comment>
<feature type="binding site" evidence="14">
    <location>
        <position position="266"/>
    </location>
    <ligand>
        <name>thiamine diphosphate</name>
        <dbReference type="ChEBI" id="CHEBI:58937"/>
    </ligand>
</feature>
<gene>
    <name evidence="18" type="ORF">DB32_005052</name>
</gene>
<feature type="binding site" evidence="14">
    <location>
        <position position="161"/>
    </location>
    <ligand>
        <name>thiamine diphosphate</name>
        <dbReference type="ChEBI" id="CHEBI:58937"/>
    </ligand>
</feature>
<dbReference type="OrthoDB" id="8732661at2"/>
<keyword evidence="19" id="KW-1185">Reference proteome</keyword>
<dbReference type="InterPro" id="IPR055152">
    <property type="entry name" value="Transketolase-like_C_2"/>
</dbReference>
<dbReference type="AlphaFoldDB" id="A0A0F6YK39"/>
<evidence type="ECO:0000256" key="11">
    <source>
        <dbReference type="NCBIfam" id="TIGR00232"/>
    </source>
</evidence>
<evidence type="ECO:0000256" key="1">
    <source>
        <dbReference type="ARBA" id="ARBA00001913"/>
    </source>
</evidence>
<evidence type="ECO:0000256" key="13">
    <source>
        <dbReference type="PIRSR" id="PIRSR605478-2"/>
    </source>
</evidence>
<organism evidence="18 19">
    <name type="scientific">Sandaracinus amylolyticus</name>
    <dbReference type="NCBI Taxonomy" id="927083"/>
    <lineage>
        <taxon>Bacteria</taxon>
        <taxon>Pseudomonadati</taxon>
        <taxon>Myxococcota</taxon>
        <taxon>Polyangia</taxon>
        <taxon>Polyangiales</taxon>
        <taxon>Sandaracinaceae</taxon>
        <taxon>Sandaracinus</taxon>
    </lineage>
</organism>
<feature type="binding site" evidence="13">
    <location>
        <position position="388"/>
    </location>
    <ligand>
        <name>substrate</name>
    </ligand>
</feature>
<dbReference type="Proteomes" id="UP000034883">
    <property type="component" value="Chromosome"/>
</dbReference>
<feature type="binding site" evidence="14">
    <location>
        <position position="190"/>
    </location>
    <ligand>
        <name>thiamine diphosphate</name>
        <dbReference type="ChEBI" id="CHEBI:58937"/>
    </ligand>
</feature>
<comment type="similarity">
    <text evidence="3">Belongs to the transketolase family.</text>
</comment>
<dbReference type="KEGG" id="samy:DB32_005052"/>
<protein>
    <recommendedName>
        <fullName evidence="5 11">Transketolase</fullName>
        <ecNumber evidence="5 11">2.2.1.1</ecNumber>
    </recommendedName>
</protein>
<dbReference type="SMART" id="SM00861">
    <property type="entry name" value="Transket_pyr"/>
    <property type="match status" value="1"/>
</dbReference>
<evidence type="ECO:0000256" key="7">
    <source>
        <dbReference type="ARBA" id="ARBA00022723"/>
    </source>
</evidence>
<evidence type="ECO:0000313" key="18">
    <source>
        <dbReference type="EMBL" id="AKF07903.1"/>
    </source>
</evidence>
<evidence type="ECO:0000256" key="8">
    <source>
        <dbReference type="ARBA" id="ARBA00022842"/>
    </source>
</evidence>
<dbReference type="Gene3D" id="3.40.50.970">
    <property type="match status" value="2"/>
</dbReference>
<feature type="binding site" evidence="15">
    <location>
        <position position="160"/>
    </location>
    <ligand>
        <name>Mg(2+)</name>
        <dbReference type="ChEBI" id="CHEBI:18420"/>
    </ligand>
</feature>
<comment type="cofactor">
    <cofactor evidence="1">
        <name>Ca(2+)</name>
        <dbReference type="ChEBI" id="CHEBI:29108"/>
    </cofactor>
</comment>
<reference evidence="18 19" key="1">
    <citation type="submission" date="2015-03" db="EMBL/GenBank/DDBJ databases">
        <title>Genome assembly of Sandaracinus amylolyticus DSM 53668.</title>
        <authorList>
            <person name="Sharma G."/>
            <person name="Subramanian S."/>
        </authorList>
    </citation>
    <scope>NUCLEOTIDE SEQUENCE [LARGE SCALE GENOMIC DNA]</scope>
    <source>
        <strain evidence="18 19">DSM 53668</strain>
    </source>
</reference>
<dbReference type="Pfam" id="PF00456">
    <property type="entry name" value="Transketolase_N"/>
    <property type="match status" value="1"/>
</dbReference>
<dbReference type="GO" id="GO:0004802">
    <property type="term" value="F:transketolase activity"/>
    <property type="evidence" value="ECO:0007669"/>
    <property type="project" value="UniProtKB-UniRule"/>
</dbReference>
<feature type="binding site" evidence="15">
    <location>
        <position position="190"/>
    </location>
    <ligand>
        <name>Mg(2+)</name>
        <dbReference type="ChEBI" id="CHEBI:18420"/>
    </ligand>
</feature>
<feature type="binding site" evidence="14">
    <location>
        <position position="456"/>
    </location>
    <ligand>
        <name>thiamine diphosphate</name>
        <dbReference type="ChEBI" id="CHEBI:58937"/>
    </ligand>
</feature>
<dbReference type="Pfam" id="PF22613">
    <property type="entry name" value="Transketolase_C_1"/>
    <property type="match status" value="1"/>
</dbReference>
<evidence type="ECO:0000256" key="16">
    <source>
        <dbReference type="PIRSR" id="PIRSR605478-5"/>
    </source>
</evidence>
<evidence type="ECO:0000256" key="5">
    <source>
        <dbReference type="ARBA" id="ARBA00013152"/>
    </source>
</evidence>
<evidence type="ECO:0000256" key="3">
    <source>
        <dbReference type="ARBA" id="ARBA00007131"/>
    </source>
</evidence>
<dbReference type="Gene3D" id="3.40.50.920">
    <property type="match status" value="1"/>
</dbReference>
<keyword evidence="9 14" id="KW-0786">Thiamine pyrophosphate</keyword>
<dbReference type="GO" id="GO:0005829">
    <property type="term" value="C:cytosol"/>
    <property type="evidence" value="ECO:0007669"/>
    <property type="project" value="TreeGrafter"/>
</dbReference>
<dbReference type="CDD" id="cd07033">
    <property type="entry name" value="TPP_PYR_DXS_TK_like"/>
    <property type="match status" value="1"/>
</dbReference>
<feature type="binding site" evidence="13">
    <location>
        <position position="361"/>
    </location>
    <ligand>
        <name>substrate</name>
    </ligand>
</feature>
<dbReference type="InterPro" id="IPR033247">
    <property type="entry name" value="Transketolase_fam"/>
</dbReference>
<keyword evidence="7 15" id="KW-0479">Metal-binding</keyword>
<feature type="domain" description="Transketolase-like pyrimidine-binding" evidence="17">
    <location>
        <begin position="358"/>
        <end position="544"/>
    </location>
</feature>
<dbReference type="CDD" id="cd02012">
    <property type="entry name" value="TPP_TK"/>
    <property type="match status" value="1"/>
</dbReference>
<comment type="subunit">
    <text evidence="4">Homodimer.</text>
</comment>
<accession>A0A0F6YK39</accession>
<keyword evidence="8 15" id="KW-0460">Magnesium</keyword>
<evidence type="ECO:0000256" key="4">
    <source>
        <dbReference type="ARBA" id="ARBA00011738"/>
    </source>
</evidence>
<feature type="binding site" evidence="13">
    <location>
        <position position="266"/>
    </location>
    <ligand>
        <name>substrate</name>
    </ligand>
</feature>
<name>A0A0F6YK39_9BACT</name>
<dbReference type="FunFam" id="3.40.50.970:FF:000003">
    <property type="entry name" value="Transketolase"/>
    <property type="match status" value="1"/>
</dbReference>